<dbReference type="EMBL" id="BAABGF010000030">
    <property type="protein sequence ID" value="GAA4540357.1"/>
    <property type="molecule type" value="Genomic_DNA"/>
</dbReference>
<feature type="compositionally biased region" description="Polar residues" evidence="1">
    <location>
        <begin position="8"/>
        <end position="23"/>
    </location>
</feature>
<dbReference type="Pfam" id="PF14155">
    <property type="entry name" value="DUF4307"/>
    <property type="match status" value="1"/>
</dbReference>
<feature type="transmembrane region" description="Helical" evidence="2">
    <location>
        <begin position="41"/>
        <end position="62"/>
    </location>
</feature>
<keyword evidence="2" id="KW-0812">Transmembrane</keyword>
<reference evidence="4" key="1">
    <citation type="journal article" date="2019" name="Int. J. Syst. Evol. Microbiol.">
        <title>The Global Catalogue of Microorganisms (GCM) 10K type strain sequencing project: providing services to taxonomists for standard genome sequencing and annotation.</title>
        <authorList>
            <consortium name="The Broad Institute Genomics Platform"/>
            <consortium name="The Broad Institute Genome Sequencing Center for Infectious Disease"/>
            <person name="Wu L."/>
            <person name="Ma J."/>
        </authorList>
    </citation>
    <scope>NUCLEOTIDE SEQUENCE [LARGE SCALE GENOMIC DNA]</scope>
    <source>
        <strain evidence="4">JCM 17782</strain>
    </source>
</reference>
<proteinExistence type="predicted"/>
<accession>A0ABP8RJT9</accession>
<protein>
    <submittedName>
        <fullName evidence="3">DUF4307 domain-containing protein</fullName>
    </submittedName>
</protein>
<evidence type="ECO:0000313" key="4">
    <source>
        <dbReference type="Proteomes" id="UP001501417"/>
    </source>
</evidence>
<keyword evidence="2" id="KW-1133">Transmembrane helix</keyword>
<evidence type="ECO:0000256" key="1">
    <source>
        <dbReference type="SAM" id="MobiDB-lite"/>
    </source>
</evidence>
<dbReference type="Proteomes" id="UP001501417">
    <property type="component" value="Unassembled WGS sequence"/>
</dbReference>
<dbReference type="InterPro" id="IPR025443">
    <property type="entry name" value="DUF4307"/>
</dbReference>
<comment type="caution">
    <text evidence="3">The sequence shown here is derived from an EMBL/GenBank/DDBJ whole genome shotgun (WGS) entry which is preliminary data.</text>
</comment>
<evidence type="ECO:0000313" key="3">
    <source>
        <dbReference type="EMBL" id="GAA4540357.1"/>
    </source>
</evidence>
<gene>
    <name evidence="3" type="ORF">GCM10023161_21120</name>
</gene>
<feature type="region of interest" description="Disordered" evidence="1">
    <location>
        <begin position="1"/>
        <end position="31"/>
    </location>
</feature>
<keyword evidence="4" id="KW-1185">Reference proteome</keyword>
<keyword evidence="2" id="KW-0472">Membrane</keyword>
<evidence type="ECO:0000256" key="2">
    <source>
        <dbReference type="SAM" id="Phobius"/>
    </source>
</evidence>
<organism evidence="3 4">
    <name type="scientific">Mycobacterium paraffinicum</name>
    <dbReference type="NCBI Taxonomy" id="53378"/>
    <lineage>
        <taxon>Bacteria</taxon>
        <taxon>Bacillati</taxon>
        <taxon>Actinomycetota</taxon>
        <taxon>Actinomycetes</taxon>
        <taxon>Mycobacteriales</taxon>
        <taxon>Mycobacteriaceae</taxon>
        <taxon>Mycobacterium</taxon>
    </lineage>
</organism>
<sequence>MLPAGVRQPTTQAYPRMTETSPSLPEARYGRAGRPRVPRRWVVIALGVLVVAAGLVIAVVGYHRLGTSPVTGTLGSYRVIDDETASVTISVTRSDPSRPADCIVRVRAKDGSETGRREVLVPPSGAATVQLTTTVKSSKPPVMADIYGCGTDVPAYLRPA</sequence>
<name>A0ABP8RJT9_9MYCO</name>